<organism evidence="1 2">
    <name type="scientific">Cyanidiococcus yangmingshanensis</name>
    <dbReference type="NCBI Taxonomy" id="2690220"/>
    <lineage>
        <taxon>Eukaryota</taxon>
        <taxon>Rhodophyta</taxon>
        <taxon>Bangiophyceae</taxon>
        <taxon>Cyanidiales</taxon>
        <taxon>Cyanidiaceae</taxon>
        <taxon>Cyanidiococcus</taxon>
    </lineage>
</organism>
<keyword evidence="2" id="KW-1185">Reference proteome</keyword>
<comment type="caution">
    <text evidence="1">The sequence shown here is derived from an EMBL/GenBank/DDBJ whole genome shotgun (WGS) entry which is preliminary data.</text>
</comment>
<dbReference type="Proteomes" id="UP000530660">
    <property type="component" value="Unassembled WGS sequence"/>
</dbReference>
<evidence type="ECO:0000313" key="1">
    <source>
        <dbReference type="EMBL" id="KAF6004883.1"/>
    </source>
</evidence>
<evidence type="ECO:0000313" key="2">
    <source>
        <dbReference type="Proteomes" id="UP000530660"/>
    </source>
</evidence>
<name>A0A7J7IP29_9RHOD</name>
<protein>
    <submittedName>
        <fullName evidence="1">Uncharacterized protein</fullName>
    </submittedName>
</protein>
<sequence length="246" mass="27777">MARCLARLPHSLLARERTEASSMRAGSLRLVDSTSELDVSSKCPTEETLSQCERHCDASFVEARQEAPDCHLQCSSTLTTSPETELNYDLLRQWSCALPELREFYSTALREVDAVHEFADRAKKPAKQTSRLGSTRLSRPQVQLPVHAEPKPIVCWKRRQQIADRLWESLCKKLQGSSLGASMSSALVARLVEHLEGILYRRAVDGSTYANMASHTMKRIRTWSDAKAATQEAFWRYLTCHLASRP</sequence>
<proteinExistence type="predicted"/>
<dbReference type="EMBL" id="VWRR01000002">
    <property type="protein sequence ID" value="KAF6004883.1"/>
    <property type="molecule type" value="Genomic_DNA"/>
</dbReference>
<dbReference type="OrthoDB" id="10534024at2759"/>
<reference evidence="1 2" key="1">
    <citation type="journal article" date="2020" name="J. Phycol.">
        <title>Comparative genome analysis reveals Cyanidiococcus gen. nov., a new extremophilic red algal genus sister to Cyanidioschyzon (Cyanidioschyzonaceae, Rhodophyta).</title>
        <authorList>
            <person name="Liu S.-L."/>
            <person name="Chiang Y.-R."/>
            <person name="Yoon H.S."/>
            <person name="Fu H.-Y."/>
        </authorList>
    </citation>
    <scope>NUCLEOTIDE SEQUENCE [LARGE SCALE GENOMIC DNA]</scope>
    <source>
        <strain evidence="1 2">THAL066</strain>
    </source>
</reference>
<accession>A0A7J7IP29</accession>
<gene>
    <name evidence="1" type="ORF">F1559_003622</name>
</gene>
<dbReference type="AlphaFoldDB" id="A0A7J7IP29"/>